<name>A0ACA9LKY0_9GLOM</name>
<reference evidence="1" key="1">
    <citation type="submission" date="2021-06" db="EMBL/GenBank/DDBJ databases">
        <authorList>
            <person name="Kallberg Y."/>
            <person name="Tangrot J."/>
            <person name="Rosling A."/>
        </authorList>
    </citation>
    <scope>NUCLEOTIDE SEQUENCE</scope>
    <source>
        <strain evidence="1">MA461A</strain>
    </source>
</reference>
<feature type="non-terminal residue" evidence="1">
    <location>
        <position position="1"/>
    </location>
</feature>
<organism evidence="1 2">
    <name type="scientific">Racocetra persica</name>
    <dbReference type="NCBI Taxonomy" id="160502"/>
    <lineage>
        <taxon>Eukaryota</taxon>
        <taxon>Fungi</taxon>
        <taxon>Fungi incertae sedis</taxon>
        <taxon>Mucoromycota</taxon>
        <taxon>Glomeromycotina</taxon>
        <taxon>Glomeromycetes</taxon>
        <taxon>Diversisporales</taxon>
        <taxon>Gigasporaceae</taxon>
        <taxon>Racocetra</taxon>
    </lineage>
</organism>
<dbReference type="Proteomes" id="UP000789920">
    <property type="component" value="Unassembled WGS sequence"/>
</dbReference>
<evidence type="ECO:0000313" key="1">
    <source>
        <dbReference type="EMBL" id="CAG8534882.1"/>
    </source>
</evidence>
<accession>A0ACA9LKY0</accession>
<gene>
    <name evidence="1" type="ORF">RPERSI_LOCUS3300</name>
</gene>
<comment type="caution">
    <text evidence="1">The sequence shown here is derived from an EMBL/GenBank/DDBJ whole genome shotgun (WGS) entry which is preliminary data.</text>
</comment>
<keyword evidence="2" id="KW-1185">Reference proteome</keyword>
<proteinExistence type="predicted"/>
<dbReference type="EMBL" id="CAJVQC010003988">
    <property type="protein sequence ID" value="CAG8534882.1"/>
    <property type="molecule type" value="Genomic_DNA"/>
</dbReference>
<sequence length="115" mass="12892">EEHEATNMQVEESDITEPTLEDDKIVNAQAKREYNKNLRTTIWRQNKKKKLQDAKEKNVLFDATISDNTLLDASVEASSNILLDVSTETSSNILLDVLTEILSNILLDASTEASI</sequence>
<protein>
    <submittedName>
        <fullName evidence="1">1417_t:CDS:1</fullName>
    </submittedName>
</protein>
<evidence type="ECO:0000313" key="2">
    <source>
        <dbReference type="Proteomes" id="UP000789920"/>
    </source>
</evidence>